<gene>
    <name evidence="1" type="ORF">DB895_08865</name>
</gene>
<dbReference type="InterPro" id="IPR016181">
    <property type="entry name" value="Acyl_CoA_acyltransferase"/>
</dbReference>
<sequence>MEIIEVDSTYYDAVFSRPFHCFNAAAFNSLNGHKCDSIFHLIFRDTKIRLGIIFGLKENILNSPFSAPFGGFEYVNEEIRLQQIDAALEVLEQWAKTKKIQGIKIVSPPFFYKENFLNKVCNCLHRAGYGTTNMELNYQFSTHKLEGDYQATIWNNAKKNFKKALQSDLIFEKIDAEKGQEAYRIIAQNRKEKGFPLHMTWESVATTMSVIPIDFFIVKKEDHAIGAAIVFHVSPKVVQVVYWGDLSQYSEFKTMNFLSYNLFQYYKTQGIEIVDIGPSTKNSIPNFGLCEFKESIGCDISVKTEFFKSFN</sequence>
<evidence type="ECO:0008006" key="3">
    <source>
        <dbReference type="Google" id="ProtNLM"/>
    </source>
</evidence>
<dbReference type="Proteomes" id="UP000245449">
    <property type="component" value="Unassembled WGS sequence"/>
</dbReference>
<dbReference type="EMBL" id="QCZI01000010">
    <property type="protein sequence ID" value="PWA04868.1"/>
    <property type="molecule type" value="Genomic_DNA"/>
</dbReference>
<proteinExistence type="predicted"/>
<reference evidence="1 2" key="1">
    <citation type="submission" date="2018-04" db="EMBL/GenBank/DDBJ databases">
        <title>Flavobacterium sp. nov., isolated from glacier ice.</title>
        <authorList>
            <person name="Liu Q."/>
            <person name="Xin Y.-H."/>
        </authorList>
    </citation>
    <scope>NUCLEOTIDE SEQUENCE [LARGE SCALE GENOMIC DNA]</scope>
    <source>
        <strain evidence="1 2">RB1R5</strain>
    </source>
</reference>
<comment type="caution">
    <text evidence="1">The sequence shown here is derived from an EMBL/GenBank/DDBJ whole genome shotgun (WGS) entry which is preliminary data.</text>
</comment>
<dbReference type="AlphaFoldDB" id="A0A2U1JJ05"/>
<keyword evidence="2" id="KW-1185">Reference proteome</keyword>
<evidence type="ECO:0000313" key="1">
    <source>
        <dbReference type="EMBL" id="PWA04868.1"/>
    </source>
</evidence>
<dbReference type="RefSeq" id="WP_116725015.1">
    <property type="nucleotide sequence ID" value="NZ_QCZI01000010.1"/>
</dbReference>
<dbReference type="Gene3D" id="3.40.630.30">
    <property type="match status" value="1"/>
</dbReference>
<organism evidence="1 2">
    <name type="scientific">Flavobacterium psychrotolerans</name>
    <dbReference type="NCBI Taxonomy" id="2169410"/>
    <lineage>
        <taxon>Bacteria</taxon>
        <taxon>Pseudomonadati</taxon>
        <taxon>Bacteroidota</taxon>
        <taxon>Flavobacteriia</taxon>
        <taxon>Flavobacteriales</taxon>
        <taxon>Flavobacteriaceae</taxon>
        <taxon>Flavobacterium</taxon>
    </lineage>
</organism>
<accession>A0A2U1JJ05</accession>
<evidence type="ECO:0000313" key="2">
    <source>
        <dbReference type="Proteomes" id="UP000245449"/>
    </source>
</evidence>
<dbReference type="OrthoDB" id="1112315at2"/>
<protein>
    <recommendedName>
        <fullName evidence="3">BioF2-like acetyltransferase domain-containing protein</fullName>
    </recommendedName>
</protein>
<name>A0A2U1JJ05_9FLAO</name>
<dbReference type="SUPFAM" id="SSF55729">
    <property type="entry name" value="Acyl-CoA N-acyltransferases (Nat)"/>
    <property type="match status" value="1"/>
</dbReference>